<evidence type="ECO:0000256" key="1">
    <source>
        <dbReference type="ARBA" id="ARBA00002054"/>
    </source>
</evidence>
<evidence type="ECO:0000256" key="10">
    <source>
        <dbReference type="ARBA" id="ARBA00022630"/>
    </source>
</evidence>
<dbReference type="FunFam" id="4.10.80.40:FF:000001">
    <property type="entry name" value="Succinate dehydrogenase flavoprotein subunit"/>
    <property type="match status" value="1"/>
</dbReference>
<evidence type="ECO:0000256" key="19">
    <source>
        <dbReference type="PIRSR" id="PIRSR611281-3"/>
    </source>
</evidence>
<comment type="function">
    <text evidence="1">Two distinct, membrane-bound, FAD-containing enzymes are responsible for the catalysis of fumarate and succinate interconversion; the fumarate reductase is used in anaerobic growth, and the succinate dehydrogenase is used in aerobic growth.</text>
</comment>
<dbReference type="eggNOG" id="COG1053">
    <property type="taxonomic scope" value="Bacteria"/>
</dbReference>
<dbReference type="InterPro" id="IPR011281">
    <property type="entry name" value="Succ_DH_flav_su_fwd"/>
</dbReference>
<dbReference type="HOGENOM" id="CLU_014312_6_2_6"/>
<feature type="binding site" evidence="18">
    <location>
        <position position="402"/>
    </location>
    <ligand>
        <name>substrate</name>
    </ligand>
</feature>
<dbReference type="Gene3D" id="3.50.50.60">
    <property type="entry name" value="FAD/NAD(P)-binding domain"/>
    <property type="match status" value="1"/>
</dbReference>
<evidence type="ECO:0000256" key="12">
    <source>
        <dbReference type="ARBA" id="ARBA00022982"/>
    </source>
</evidence>
<comment type="subcellular location">
    <subcellularLocation>
        <location evidence="2 20">Cell inner membrane</location>
        <topology evidence="2 20">Peripheral membrane protein</topology>
        <orientation evidence="2 20">Cytoplasmic side</orientation>
    </subcellularLocation>
</comment>
<dbReference type="InterPro" id="IPR027477">
    <property type="entry name" value="Succ_DH/fumarate_Rdtase_cat_sf"/>
</dbReference>
<evidence type="ECO:0000256" key="9">
    <source>
        <dbReference type="ARBA" id="ARBA00022519"/>
    </source>
</evidence>
<organism evidence="23 24">
    <name type="scientific">Shewanella piezotolerans (strain WP3 / JCM 13877)</name>
    <dbReference type="NCBI Taxonomy" id="225849"/>
    <lineage>
        <taxon>Bacteria</taxon>
        <taxon>Pseudomonadati</taxon>
        <taxon>Pseudomonadota</taxon>
        <taxon>Gammaproteobacteria</taxon>
        <taxon>Alteromonadales</taxon>
        <taxon>Shewanellaceae</taxon>
        <taxon>Shewanella</taxon>
    </lineage>
</organism>
<reference evidence="23 24" key="1">
    <citation type="journal article" date="2008" name="PLoS ONE">
        <title>Environmental adaptation: genomic analysis of the piezotolerant and psychrotolerant deep-sea iron reducing bacterium Shewanella piezotolerans WP3.</title>
        <authorList>
            <person name="Wang F."/>
            <person name="Wang J."/>
            <person name="Jian H."/>
            <person name="Zhang B."/>
            <person name="Li S."/>
            <person name="Wang F."/>
            <person name="Zeng X."/>
            <person name="Gao L."/>
            <person name="Bartlett D.H."/>
            <person name="Yu J."/>
            <person name="Hu S."/>
            <person name="Xiao X."/>
        </authorList>
    </citation>
    <scope>NUCLEOTIDE SEQUENCE [LARGE SCALE GENOMIC DNA]</scope>
    <source>
        <strain evidence="24">WP3 / JCM 13877</strain>
    </source>
</reference>
<evidence type="ECO:0000256" key="5">
    <source>
        <dbReference type="ARBA" id="ARBA00012792"/>
    </source>
</evidence>
<feature type="binding site" evidence="18">
    <location>
        <position position="245"/>
    </location>
    <ligand>
        <name>substrate</name>
    </ligand>
</feature>
<dbReference type="GO" id="GO:0005886">
    <property type="term" value="C:plasma membrane"/>
    <property type="evidence" value="ECO:0007669"/>
    <property type="project" value="UniProtKB-SubCell"/>
</dbReference>
<comment type="pathway">
    <text evidence="3 20">Carbohydrate metabolism; tricarboxylic acid cycle; fumarate from succinate (bacterial route): step 1/1.</text>
</comment>
<dbReference type="GO" id="GO:0009061">
    <property type="term" value="P:anaerobic respiration"/>
    <property type="evidence" value="ECO:0007669"/>
    <property type="project" value="TreeGrafter"/>
</dbReference>
<evidence type="ECO:0000256" key="18">
    <source>
        <dbReference type="PIRSR" id="PIRSR611281-2"/>
    </source>
</evidence>
<name>B8CR04_SHEPW</name>
<evidence type="ECO:0000313" key="23">
    <source>
        <dbReference type="EMBL" id="ACJ29676.1"/>
    </source>
</evidence>
<evidence type="ECO:0000256" key="16">
    <source>
        <dbReference type="NCBIfam" id="TIGR01816"/>
    </source>
</evidence>
<dbReference type="Pfam" id="PF02910">
    <property type="entry name" value="Succ_DH_flav_C"/>
    <property type="match status" value="1"/>
</dbReference>
<proteinExistence type="inferred from homology"/>
<evidence type="ECO:0000256" key="17">
    <source>
        <dbReference type="PIRSR" id="PIRSR000171-1"/>
    </source>
</evidence>
<gene>
    <name evidence="23" type="ordered locus">swp_2952</name>
</gene>
<dbReference type="Gene3D" id="4.10.80.40">
    <property type="entry name" value="succinate dehydrogenase protein domain"/>
    <property type="match status" value="1"/>
</dbReference>
<keyword evidence="9 20" id="KW-0997">Cell inner membrane</keyword>
<evidence type="ECO:0000256" key="15">
    <source>
        <dbReference type="ARBA" id="ARBA00049220"/>
    </source>
</evidence>
<keyword evidence="13 20" id="KW-0560">Oxidoreductase</keyword>
<dbReference type="UniPathway" id="UPA00223">
    <property type="reaction ID" value="UER01005"/>
</dbReference>
<evidence type="ECO:0000256" key="8">
    <source>
        <dbReference type="ARBA" id="ARBA00022475"/>
    </source>
</evidence>
<dbReference type="NCBIfam" id="TIGR01812">
    <property type="entry name" value="sdhA_frdA_Gneg"/>
    <property type="match status" value="1"/>
</dbReference>
<evidence type="ECO:0000256" key="11">
    <source>
        <dbReference type="ARBA" id="ARBA00022827"/>
    </source>
</evidence>
<dbReference type="KEGG" id="swp:swp_2952"/>
<evidence type="ECO:0000259" key="21">
    <source>
        <dbReference type="Pfam" id="PF00890"/>
    </source>
</evidence>
<dbReference type="InterPro" id="IPR014006">
    <property type="entry name" value="Succ_Dhase_FrdA_Gneg"/>
</dbReference>
<dbReference type="PANTHER" id="PTHR11632:SF51">
    <property type="entry name" value="SUCCINATE DEHYDROGENASE [UBIQUINONE] FLAVOPROTEIN SUBUNIT, MITOCHONDRIAL"/>
    <property type="match status" value="1"/>
</dbReference>
<dbReference type="GO" id="GO:0006099">
    <property type="term" value="P:tricarboxylic acid cycle"/>
    <property type="evidence" value="ECO:0007669"/>
    <property type="project" value="UniProtKB-UniRule"/>
</dbReference>
<dbReference type="SUPFAM" id="SSF51905">
    <property type="entry name" value="FAD/NAD(P)-binding domain"/>
    <property type="match status" value="1"/>
</dbReference>
<dbReference type="SUPFAM" id="SSF46977">
    <property type="entry name" value="Succinate dehydrogenase/fumarate reductase flavoprotein C-terminal domain"/>
    <property type="match status" value="1"/>
</dbReference>
<evidence type="ECO:0000313" key="24">
    <source>
        <dbReference type="Proteomes" id="UP000000753"/>
    </source>
</evidence>
<accession>B8CR04</accession>
<keyword evidence="12 20" id="KW-0249">Electron transport</keyword>
<evidence type="ECO:0000256" key="14">
    <source>
        <dbReference type="ARBA" id="ARBA00023136"/>
    </source>
</evidence>
<evidence type="ECO:0000256" key="6">
    <source>
        <dbReference type="ARBA" id="ARBA00019965"/>
    </source>
</evidence>
<keyword evidence="11 19" id="KW-0274">FAD</keyword>
<feature type="binding site" evidence="18">
    <location>
        <position position="357"/>
    </location>
    <ligand>
        <name>substrate</name>
    </ligand>
</feature>
<dbReference type="GO" id="GO:0022900">
    <property type="term" value="P:electron transport chain"/>
    <property type="evidence" value="ECO:0007669"/>
    <property type="project" value="UniProtKB-UniRule"/>
</dbReference>
<keyword evidence="7 20" id="KW-0813">Transport</keyword>
<evidence type="ECO:0000256" key="4">
    <source>
        <dbReference type="ARBA" id="ARBA00008040"/>
    </source>
</evidence>
<sequence length="591" mass="65245">MFKWVFQFANLTRLLSALVAQVCARHYKFLKKVRAARYYLKFSLLVLIQYLRQGGITVALGNAHEDHWEQHMYDTVKGSDFIGDQEAIEFMCKTGPEAVIELEQMGLPFSRFENGTIYQRPFGGQSKNFGGEQAARTAAAADRTGHALLHCLYQQNVKHKTEVFSEWYALDLVKNEDGVIVGCTAIEIETGEIVYFKAKATILATGGAGRIYASTTNAHINTGDGVGMAMRAGVQMQDMEMWQFHPTGIAGAGVLVTEGCRGEGGYLLNKDGERFMERYAPNAKDLASRDVVARSMMTEIREGRGLDGPLGPHCLLKLDHLGKETLEARLPGVCELSRTFAHIDPADGPIPVLPTCHYMMGGLPAKVSGQVLRQNDDGTEEDIVGLFAVGEIACVSVHGANRLGGNSLLDLVVFGRAAGQHLGKALDATPNPKDASEAEIESSLARLNRWESNKDGEDPAVIRKDLQLCMQLNFSVFRSGDAMAEGLKELKAIRTRLENAKLSDNSSEFNTQRIECLELDNLMATAIATATAANFRTESRGAHSREDFLDRDDENWLCHSVYDPVTELMTKRDVNMEPKLRDAFPPIKRTY</sequence>
<feature type="domain" description="FAD-dependent oxidoreductase 2 FAD-binding" evidence="21">
    <location>
        <begin position="52"/>
        <end position="408"/>
    </location>
</feature>
<protein>
    <recommendedName>
        <fullName evidence="6 16">Succinate dehydrogenase flavoprotein subunit</fullName>
        <ecNumber evidence="5 20">1.3.5.1</ecNumber>
    </recommendedName>
</protein>
<evidence type="ECO:0000256" key="3">
    <source>
        <dbReference type="ARBA" id="ARBA00004894"/>
    </source>
</evidence>
<keyword evidence="10 19" id="KW-0285">Flavoprotein</keyword>
<keyword evidence="24" id="KW-1185">Reference proteome</keyword>
<evidence type="ECO:0000256" key="20">
    <source>
        <dbReference type="RuleBase" id="RU362051"/>
    </source>
</evidence>
<evidence type="ECO:0000256" key="2">
    <source>
        <dbReference type="ARBA" id="ARBA00004515"/>
    </source>
</evidence>
<dbReference type="InterPro" id="IPR003953">
    <property type="entry name" value="FAD-dep_OxRdtase_2_FAD-bd"/>
</dbReference>
<keyword evidence="20" id="KW-0816">Tricarboxylic acid cycle</keyword>
<dbReference type="Gene3D" id="1.20.58.100">
    <property type="entry name" value="Fumarate reductase/succinate dehydrogenase flavoprotein-like, C-terminal domain"/>
    <property type="match status" value="1"/>
</dbReference>
<comment type="catalytic activity">
    <reaction evidence="15 20">
        <text>a quinone + succinate = fumarate + a quinol</text>
        <dbReference type="Rhea" id="RHEA:40523"/>
        <dbReference type="ChEBI" id="CHEBI:24646"/>
        <dbReference type="ChEBI" id="CHEBI:29806"/>
        <dbReference type="ChEBI" id="CHEBI:30031"/>
        <dbReference type="ChEBI" id="CHEBI:132124"/>
        <dbReference type="EC" id="1.3.5.1"/>
    </reaction>
</comment>
<keyword evidence="8" id="KW-1003">Cell membrane</keyword>
<dbReference type="InterPro" id="IPR030664">
    <property type="entry name" value="SdhA/FrdA/AprA"/>
</dbReference>
<dbReference type="Proteomes" id="UP000000753">
    <property type="component" value="Chromosome"/>
</dbReference>
<dbReference type="FunFam" id="1.20.58.100:FF:000001">
    <property type="entry name" value="Succinate dehydrogenase flavoprotein subunit (SdhA)"/>
    <property type="match status" value="1"/>
</dbReference>
<feature type="binding site" evidence="19">
    <location>
        <position position="391"/>
    </location>
    <ligand>
        <name>FAD</name>
        <dbReference type="ChEBI" id="CHEBI:57692"/>
    </ligand>
</feature>
<dbReference type="FunFam" id="3.90.700.10:FF:000001">
    <property type="entry name" value="Mitochondrial succinate dehydrogenase flavoprotein subunit"/>
    <property type="match status" value="1"/>
</dbReference>
<feature type="binding site" evidence="19">
    <location>
        <begin position="407"/>
        <end position="408"/>
    </location>
    <ligand>
        <name>FAD</name>
        <dbReference type="ChEBI" id="CHEBI:57692"/>
    </ligand>
</feature>
<feature type="active site" description="Proton acceptor" evidence="17">
    <location>
        <position position="289"/>
    </location>
</feature>
<feature type="domain" description="Fumarate reductase/succinate dehydrogenase flavoprotein-like C-terminal" evidence="22">
    <location>
        <begin position="463"/>
        <end position="591"/>
    </location>
</feature>
<dbReference type="InterPro" id="IPR037099">
    <property type="entry name" value="Fum_R/Succ_DH_flav-like_C_sf"/>
</dbReference>
<keyword evidence="14 20" id="KW-0472">Membrane</keyword>
<dbReference type="STRING" id="225849.swp_2952"/>
<comment type="similarity">
    <text evidence="4 20">Belongs to the FAD-dependent oxidoreductase 2 family. FRD/SDH subfamily.</text>
</comment>
<feature type="binding site" evidence="18">
    <location>
        <position position="257"/>
    </location>
    <ligand>
        <name>substrate</name>
    </ligand>
</feature>
<evidence type="ECO:0000256" key="7">
    <source>
        <dbReference type="ARBA" id="ARBA00022448"/>
    </source>
</evidence>
<dbReference type="Gene3D" id="3.90.700.10">
    <property type="entry name" value="Succinate dehydrogenase/fumarate reductase flavoprotein, catalytic domain"/>
    <property type="match status" value="1"/>
</dbReference>
<dbReference type="EMBL" id="CP000472">
    <property type="protein sequence ID" value="ACJ29676.1"/>
    <property type="molecule type" value="Genomic_DNA"/>
</dbReference>
<dbReference type="GO" id="GO:0050660">
    <property type="term" value="F:flavin adenine dinucleotide binding"/>
    <property type="evidence" value="ECO:0007669"/>
    <property type="project" value="UniProtKB-UniRule"/>
</dbReference>
<evidence type="ECO:0000259" key="22">
    <source>
        <dbReference type="Pfam" id="PF02910"/>
    </source>
</evidence>
<dbReference type="EC" id="1.3.5.1" evidence="5 20"/>
<dbReference type="PANTHER" id="PTHR11632">
    <property type="entry name" value="SUCCINATE DEHYDROGENASE 2 FLAVOPROTEIN SUBUNIT"/>
    <property type="match status" value="1"/>
</dbReference>
<feature type="binding site" evidence="19">
    <location>
        <position position="224"/>
    </location>
    <ligand>
        <name>FAD</name>
        <dbReference type="ChEBI" id="CHEBI:57692"/>
    </ligand>
</feature>
<dbReference type="PIRSF" id="PIRSF000171">
    <property type="entry name" value="SDHA_APRA_LASPO"/>
    <property type="match status" value="1"/>
</dbReference>
<dbReference type="InterPro" id="IPR036188">
    <property type="entry name" value="FAD/NAD-bd_sf"/>
</dbReference>
<dbReference type="InterPro" id="IPR015939">
    <property type="entry name" value="Fum_Rdtase/Succ_DH_flav-like_C"/>
</dbReference>
<dbReference type="Pfam" id="PF00890">
    <property type="entry name" value="FAD_binding_2"/>
    <property type="match status" value="1"/>
</dbReference>
<dbReference type="GO" id="GO:0009055">
    <property type="term" value="F:electron transfer activity"/>
    <property type="evidence" value="ECO:0007669"/>
    <property type="project" value="TreeGrafter"/>
</dbReference>
<dbReference type="AlphaFoldDB" id="B8CR04"/>
<dbReference type="GO" id="GO:0008177">
    <property type="term" value="F:succinate dehydrogenase (quinone) activity"/>
    <property type="evidence" value="ECO:0007669"/>
    <property type="project" value="UniProtKB-EC"/>
</dbReference>
<dbReference type="SUPFAM" id="SSF56425">
    <property type="entry name" value="Succinate dehydrogenase/fumarate reductase flavoprotein, catalytic domain"/>
    <property type="match status" value="1"/>
</dbReference>
<evidence type="ECO:0000256" key="13">
    <source>
        <dbReference type="ARBA" id="ARBA00023002"/>
    </source>
</evidence>
<comment type="cofactor">
    <cofactor evidence="19">
        <name>FAD</name>
        <dbReference type="ChEBI" id="CHEBI:57692"/>
    </cofactor>
    <text evidence="19">Flavinylated by SdhE, about 5% flavinylation occurs in the absence of SdhE.</text>
</comment>
<dbReference type="NCBIfam" id="TIGR01816">
    <property type="entry name" value="sdhA_forward"/>
    <property type="match status" value="1"/>
</dbReference>